<sequence length="59" mass="6911">MTKQDETHRVMFTLTDQAIAKLDQLVAKKQQEVNQNPDLAKYHVRVTKSNIVEDWLSKQ</sequence>
<organism evidence="2 3">
    <name type="scientific">Lacticaseibacillus paracasei</name>
    <name type="common">Lactobacillus paracasei</name>
    <dbReference type="NCBI Taxonomy" id="1597"/>
    <lineage>
        <taxon>Bacteria</taxon>
        <taxon>Bacillati</taxon>
        <taxon>Bacillota</taxon>
        <taxon>Bacilli</taxon>
        <taxon>Lactobacillales</taxon>
        <taxon>Lactobacillaceae</taxon>
        <taxon>Lacticaseibacillus</taxon>
    </lineage>
</organism>
<dbReference type="AlphaFoldDB" id="A0A1S2AYP0"/>
<dbReference type="RefSeq" id="WP_003577252.1">
    <property type="nucleotide sequence ID" value="NZ_AFYP01000039.1"/>
</dbReference>
<dbReference type="EMBL" id="JAUCBG010000043">
    <property type="protein sequence ID" value="MDM7455598.1"/>
    <property type="molecule type" value="Genomic_DNA"/>
</dbReference>
<dbReference type="EMBL" id="LKGI01000104">
    <property type="protein sequence ID" value="RNE26457.1"/>
    <property type="molecule type" value="Genomic_DNA"/>
</dbReference>
<accession>K6RNF8</accession>
<gene>
    <name evidence="2" type="ORF">FAM6012_02837</name>
    <name evidence="1" type="ORF">QUF16_14895</name>
</gene>
<evidence type="ECO:0000313" key="2">
    <source>
        <dbReference type="EMBL" id="RNE26457.1"/>
    </source>
</evidence>
<evidence type="ECO:0000313" key="1">
    <source>
        <dbReference type="EMBL" id="MDM7455598.1"/>
    </source>
</evidence>
<dbReference type="Proteomes" id="UP000284123">
    <property type="component" value="Unassembled WGS sequence"/>
</dbReference>
<name>A0A1S2AYP0_LACPA</name>
<comment type="caution">
    <text evidence="2">The sequence shown here is derived from an EMBL/GenBank/DDBJ whole genome shotgun (WGS) entry which is preliminary data.</text>
</comment>
<reference evidence="1" key="2">
    <citation type="submission" date="2023-06" db="EMBL/GenBank/DDBJ databases">
        <title>Draft Genome Sequences of lactic acid bacteria strains isolated from fermented milk products.</title>
        <authorList>
            <person name="Elcheninov A.G."/>
            <person name="Klyukina A."/>
            <person name="Zayulina K.S."/>
            <person name="Gavirova L.A."/>
            <person name="Shcherbakova P.A."/>
            <person name="Shestakov A.I."/>
            <person name="Kublanov I.V."/>
            <person name="Kochetkova T.V."/>
        </authorList>
    </citation>
    <scope>NUCLEOTIDE SEQUENCE</scope>
    <source>
        <strain evidence="1">TOM.1374</strain>
    </source>
</reference>
<accession>A0A1S2AYP0</accession>
<reference evidence="2 3" key="1">
    <citation type="journal article" date="2018" name="Front. Microbiol.">
        <title>Conversion of Methionine to Cysteine in Lactobacillus paracasei Depends on the Highly Mobile cysK-ctl-cysE Gene Cluster.</title>
        <authorList>
            <person name="Wuthrich D."/>
            <person name="Irmler S."/>
            <person name="Berthoud H."/>
            <person name="Guggenbuhl B."/>
            <person name="Eugster E."/>
            <person name="Bruggmann R."/>
        </authorList>
    </citation>
    <scope>NUCLEOTIDE SEQUENCE [LARGE SCALE GENOMIC DNA]</scope>
    <source>
        <strain evidence="2 3">FAM6012</strain>
    </source>
</reference>
<dbReference type="Proteomes" id="UP001231451">
    <property type="component" value="Unassembled WGS sequence"/>
</dbReference>
<protein>
    <submittedName>
        <fullName evidence="1">Plasmid replication protein</fullName>
    </submittedName>
</protein>
<proteinExistence type="predicted"/>
<evidence type="ECO:0000313" key="3">
    <source>
        <dbReference type="Proteomes" id="UP000284123"/>
    </source>
</evidence>